<dbReference type="AlphaFoldDB" id="A0A103JUA0"/>
<reference evidence="3 6" key="2">
    <citation type="submission" date="2020-11" db="EMBL/GenBank/DDBJ databases">
        <title>Enhanced detection system for hospital associated transmission using whole genome sequencing surveillance.</title>
        <authorList>
            <person name="Harrison L.H."/>
            <person name="Van Tyne D."/>
            <person name="Marsh J.W."/>
            <person name="Griffith M.P."/>
            <person name="Snyder D.J."/>
            <person name="Cooper V.S."/>
            <person name="Mustapha M."/>
        </authorList>
    </citation>
    <scope>NUCLEOTIDE SEQUENCE [LARGE SCALE GENOMIC DNA]</scope>
    <source>
        <strain evidence="3 6">BC00020</strain>
    </source>
</reference>
<protein>
    <submittedName>
        <fullName evidence="3">Alpha/beta fold hydrolase</fullName>
    </submittedName>
    <submittedName>
        <fullName evidence="4">Delta-12-desaturase</fullName>
    </submittedName>
</protein>
<dbReference type="GeneID" id="45679756"/>
<dbReference type="Proteomes" id="UP000808215">
    <property type="component" value="Unassembled WGS sequence"/>
</dbReference>
<keyword evidence="6" id="KW-1185">Reference proteome</keyword>
<accession>A0A103JUA0</accession>
<dbReference type="RefSeq" id="WP_011881351.1">
    <property type="nucleotide sequence ID" value="NZ_BGKC01000002.1"/>
</dbReference>
<sequence>MAAANPTDVSPLARRKARKPSWRVRLGRRALRVLTTFAPHAAGRRAADTFGFTRGYGLPVSDRVPLGAKEASIDGNADIDRAYHWEGGASRVLLVHGWGTDSSSMLSFVKPMQSLGFSVAAFDAPAHGRSPGKHTTMTQFTRATGAVLDAIEGAQVVIAHSLGSIAAVSALAERSRRASLRCLVLIAPTSGLTEVLERWASRDMAFPRPVVERIYAELQLRNGVPVSHWDLLARGASLDVPVLVVHDPADSVVPYCEAQRVVAGLPDATLWPAPGAGHGRILSDARVREQVREFVTRQTSNLGEMAR</sequence>
<dbReference type="OMA" id="LLMHGWE"/>
<dbReference type="InterPro" id="IPR029058">
    <property type="entry name" value="AB_hydrolase_fold"/>
</dbReference>
<dbReference type="Gene3D" id="3.40.50.1820">
    <property type="entry name" value="alpha/beta hydrolase"/>
    <property type="match status" value="1"/>
</dbReference>
<evidence type="ECO:0000313" key="5">
    <source>
        <dbReference type="Proteomes" id="UP000237632"/>
    </source>
</evidence>
<dbReference type="Proteomes" id="UP000237632">
    <property type="component" value="Unassembled WGS sequence"/>
</dbReference>
<evidence type="ECO:0000313" key="3">
    <source>
        <dbReference type="EMBL" id="MBJ9689458.1"/>
    </source>
</evidence>
<dbReference type="EMBL" id="JADVKH010000050">
    <property type="protein sequence ID" value="MBJ9689458.1"/>
    <property type="molecule type" value="Genomic_DNA"/>
</dbReference>
<dbReference type="InterPro" id="IPR022742">
    <property type="entry name" value="Hydrolase_4"/>
</dbReference>
<feature type="domain" description="Peptidase S33 tripeptidyl aminopeptidase-like C-terminal" evidence="1">
    <location>
        <begin position="238"/>
        <end position="297"/>
    </location>
</feature>
<gene>
    <name evidence="4" type="ORF">C6T65_28165</name>
    <name evidence="3" type="ORF">I5589_20510</name>
</gene>
<dbReference type="PANTHER" id="PTHR43194">
    <property type="entry name" value="HYDROLASE ALPHA/BETA FOLD FAMILY"/>
    <property type="match status" value="1"/>
</dbReference>
<organism evidence="4 5">
    <name type="scientific">Burkholderia vietnamiensis</name>
    <dbReference type="NCBI Taxonomy" id="60552"/>
    <lineage>
        <taxon>Bacteria</taxon>
        <taxon>Pseudomonadati</taxon>
        <taxon>Pseudomonadota</taxon>
        <taxon>Betaproteobacteria</taxon>
        <taxon>Burkholderiales</taxon>
        <taxon>Burkholderiaceae</taxon>
        <taxon>Burkholderia</taxon>
        <taxon>Burkholderia cepacia complex</taxon>
    </lineage>
</organism>
<dbReference type="Pfam" id="PF12146">
    <property type="entry name" value="Hydrolase_4"/>
    <property type="match status" value="1"/>
</dbReference>
<keyword evidence="3" id="KW-0378">Hydrolase</keyword>
<comment type="caution">
    <text evidence="4">The sequence shown here is derived from an EMBL/GenBank/DDBJ whole genome shotgun (WGS) entry which is preliminary data.</text>
</comment>
<dbReference type="PANTHER" id="PTHR43194:SF5">
    <property type="entry name" value="PIMELOYL-[ACYL-CARRIER PROTEIN] METHYL ESTER ESTERASE"/>
    <property type="match status" value="1"/>
</dbReference>
<reference evidence="4 5" key="1">
    <citation type="submission" date="2018-03" db="EMBL/GenBank/DDBJ databases">
        <authorList>
            <person name="Nguyen K."/>
            <person name="Fouts D."/>
            <person name="Sutton G."/>
        </authorList>
    </citation>
    <scope>NUCLEOTIDE SEQUENCE [LARGE SCALE GENOMIC DNA]</scope>
    <source>
        <strain evidence="4 5">AU3578</strain>
    </source>
</reference>
<dbReference type="Pfam" id="PF08386">
    <property type="entry name" value="Abhydrolase_4"/>
    <property type="match status" value="1"/>
</dbReference>
<dbReference type="SUPFAM" id="SSF53474">
    <property type="entry name" value="alpha/beta-Hydrolases"/>
    <property type="match status" value="1"/>
</dbReference>
<feature type="domain" description="Serine aminopeptidase S33" evidence="2">
    <location>
        <begin position="91"/>
        <end position="221"/>
    </location>
</feature>
<evidence type="ECO:0000259" key="2">
    <source>
        <dbReference type="Pfam" id="PF12146"/>
    </source>
</evidence>
<evidence type="ECO:0000313" key="6">
    <source>
        <dbReference type="Proteomes" id="UP000808215"/>
    </source>
</evidence>
<evidence type="ECO:0000259" key="1">
    <source>
        <dbReference type="Pfam" id="PF08386"/>
    </source>
</evidence>
<dbReference type="GO" id="GO:0016787">
    <property type="term" value="F:hydrolase activity"/>
    <property type="evidence" value="ECO:0007669"/>
    <property type="project" value="UniProtKB-KW"/>
</dbReference>
<dbReference type="InterPro" id="IPR013595">
    <property type="entry name" value="Pept_S33_TAP-like_C"/>
</dbReference>
<proteinExistence type="predicted"/>
<dbReference type="InterPro" id="IPR050228">
    <property type="entry name" value="Carboxylesterase_BioH"/>
</dbReference>
<name>A0A103JUA0_BURVI</name>
<dbReference type="EMBL" id="PVHK01000210">
    <property type="protein sequence ID" value="PRH39110.1"/>
    <property type="molecule type" value="Genomic_DNA"/>
</dbReference>
<evidence type="ECO:0000313" key="4">
    <source>
        <dbReference type="EMBL" id="PRH39110.1"/>
    </source>
</evidence>